<feature type="domain" description="Homing endonuclease LAGLIDADG" evidence="1">
    <location>
        <begin position="183"/>
        <end position="260"/>
    </location>
</feature>
<dbReference type="GO" id="GO:0005739">
    <property type="term" value="C:mitochondrion"/>
    <property type="evidence" value="ECO:0007669"/>
    <property type="project" value="UniProtKB-ARBA"/>
</dbReference>
<dbReference type="InterPro" id="IPR004860">
    <property type="entry name" value="LAGLIDADG_dom"/>
</dbReference>
<organism evidence="2">
    <name type="scientific">Auxenochlorella protothecoides</name>
    <name type="common">Green microalga</name>
    <name type="synonym">Chlorella protothecoides</name>
    <dbReference type="NCBI Taxonomy" id="3075"/>
    <lineage>
        <taxon>Eukaryota</taxon>
        <taxon>Viridiplantae</taxon>
        <taxon>Chlorophyta</taxon>
        <taxon>core chlorophytes</taxon>
        <taxon>Trebouxiophyceae</taxon>
        <taxon>Chlorellales</taxon>
        <taxon>Chlorellaceae</taxon>
        <taxon>Auxenochlorella</taxon>
    </lineage>
</organism>
<evidence type="ECO:0000313" key="2">
    <source>
        <dbReference type="EMBL" id="ARV87638.1"/>
    </source>
</evidence>
<evidence type="ECO:0000259" key="1">
    <source>
        <dbReference type="Pfam" id="PF00961"/>
    </source>
</evidence>
<keyword evidence="2" id="KW-0378">Hydrolase</keyword>
<dbReference type="GO" id="GO:0004519">
    <property type="term" value="F:endonuclease activity"/>
    <property type="evidence" value="ECO:0007669"/>
    <property type="project" value="UniProtKB-KW"/>
</dbReference>
<proteinExistence type="predicted"/>
<dbReference type="SUPFAM" id="SSF55608">
    <property type="entry name" value="Homing endonucleases"/>
    <property type="match status" value="2"/>
</dbReference>
<keyword evidence="2" id="KW-0540">Nuclease</keyword>
<gene>
    <name evidence="2" type="ORF">BW920_0093</name>
</gene>
<feature type="domain" description="Homing endonuclease LAGLIDADG" evidence="1">
    <location>
        <begin position="21"/>
        <end position="115"/>
    </location>
</feature>
<accession>A0A1Z1GBJ3</accession>
<dbReference type="Gene3D" id="3.10.28.10">
    <property type="entry name" value="Homing endonucleases"/>
    <property type="match status" value="2"/>
</dbReference>
<dbReference type="EMBL" id="KY681419">
    <property type="protein sequence ID" value="ARV87638.1"/>
    <property type="molecule type" value="Genomic_DNA"/>
</dbReference>
<protein>
    <submittedName>
        <fullName evidence="2">LAGLIDADG endonuclease</fullName>
    </submittedName>
</protein>
<keyword evidence="2" id="KW-0255">Endonuclease</keyword>
<sequence length="305" mass="36208">MQYIQNFLSMFSDKNFFKPWLSGLTDGDGTFVIVRKKDRPCSWYFIYKISLFTPNAQLLYFVKQQLGAGTVSIEKDMVSYRMQDLKSLNLILFPIFDTYPLLTVKQFRYEKFKKCLSVYENNMLSIDTKNNLLATIWGEKLPDNYRSHVWMYYLNQEDFKAKVLKCETRYHSDPHLIISKPWLSGFVEADGSFHLVKKSESRIVHAFGIAQKEDLHLLKAISVIFHIQAKIGYNKKKNYYTLSTTNSKCIENIIQYFTGPTNISRTMQGIKSFEFRIWAWAYKKYKGDYQKLHRIREIMRKLRKK</sequence>
<dbReference type="InterPro" id="IPR051289">
    <property type="entry name" value="LAGLIDADG_Endonuclease"/>
</dbReference>
<name>A0A1Z1GBJ3_AUXPR</name>
<keyword evidence="2" id="KW-0496">Mitochondrion</keyword>
<dbReference type="Pfam" id="PF00961">
    <property type="entry name" value="LAGLIDADG_1"/>
    <property type="match status" value="2"/>
</dbReference>
<dbReference type="AlphaFoldDB" id="A0A1Z1GBJ3"/>
<dbReference type="PANTHER" id="PTHR36181">
    <property type="entry name" value="INTRON-ENCODED ENDONUCLEASE AI3-RELATED"/>
    <property type="match status" value="1"/>
</dbReference>
<dbReference type="InterPro" id="IPR027434">
    <property type="entry name" value="Homing_endonucl"/>
</dbReference>
<reference evidence="2" key="1">
    <citation type="submission" date="2017-02" db="EMBL/GenBank/DDBJ databases">
        <title>Whole genome sequencing of photosynthetic microalga Auxenochlorella protothecoides UTEX 2341.</title>
        <authorList>
            <person name="Patelou M."/>
            <person name="Skliros D."/>
            <person name="Kalliampakou K.I."/>
            <person name="Ioannidis N.E."/>
            <person name="Papazi A."/>
            <person name="Katharios P."/>
            <person name="Kotzabasis K."/>
            <person name="Flemetakis E."/>
        </authorList>
    </citation>
    <scope>NUCLEOTIDE SEQUENCE</scope>
    <source>
        <strain evidence="2">UTEX 2341</strain>
    </source>
</reference>
<dbReference type="PANTHER" id="PTHR36181:SF2">
    <property type="entry name" value="INTRON-ENCODED ENDONUCLEASE AI3-RELATED"/>
    <property type="match status" value="1"/>
</dbReference>
<geneLocation type="mitochondrion" evidence="2"/>